<dbReference type="PANTHER" id="PTHR34873">
    <property type="entry name" value="SSR1766 PROTEIN"/>
    <property type="match status" value="1"/>
</dbReference>
<evidence type="ECO:0000313" key="8">
    <source>
        <dbReference type="EMBL" id="OZI56188.1"/>
    </source>
</evidence>
<keyword evidence="5" id="KW-0378">Hydrolase</keyword>
<name>A0A261U2L5_9BORD</name>
<keyword evidence="9" id="KW-1185">Reference proteome</keyword>
<dbReference type="SUPFAM" id="SSF54786">
    <property type="entry name" value="YcfA/nrd intein domain"/>
    <property type="match status" value="1"/>
</dbReference>
<evidence type="ECO:0000256" key="5">
    <source>
        <dbReference type="ARBA" id="ARBA00022801"/>
    </source>
</evidence>
<evidence type="ECO:0000256" key="1">
    <source>
        <dbReference type="ARBA" id="ARBA00006620"/>
    </source>
</evidence>
<dbReference type="Proteomes" id="UP000216885">
    <property type="component" value="Unassembled WGS sequence"/>
</dbReference>
<dbReference type="AlphaFoldDB" id="A0A261U2L5"/>
<evidence type="ECO:0000256" key="2">
    <source>
        <dbReference type="ARBA" id="ARBA00022649"/>
    </source>
</evidence>
<dbReference type="Gene3D" id="3.30.920.30">
    <property type="entry name" value="Hypothetical protein"/>
    <property type="match status" value="1"/>
</dbReference>
<keyword evidence="6" id="KW-0694">RNA-binding</keyword>
<keyword evidence="7" id="KW-0346">Stress response</keyword>
<dbReference type="RefSeq" id="WP_094837980.1">
    <property type="nucleotide sequence ID" value="NZ_NEVQ01000013.1"/>
</dbReference>
<evidence type="ECO:0000256" key="6">
    <source>
        <dbReference type="ARBA" id="ARBA00022884"/>
    </source>
</evidence>
<comment type="caution">
    <text evidence="8">The sequence shown here is derived from an EMBL/GenBank/DDBJ whole genome shotgun (WGS) entry which is preliminary data.</text>
</comment>
<gene>
    <name evidence="8" type="ORF">CAL20_12145</name>
</gene>
<evidence type="ECO:0000256" key="3">
    <source>
        <dbReference type="ARBA" id="ARBA00022722"/>
    </source>
</evidence>
<dbReference type="GO" id="GO:0016787">
    <property type="term" value="F:hydrolase activity"/>
    <property type="evidence" value="ECO:0007669"/>
    <property type="project" value="UniProtKB-KW"/>
</dbReference>
<dbReference type="GO" id="GO:0004519">
    <property type="term" value="F:endonuclease activity"/>
    <property type="evidence" value="ECO:0007669"/>
    <property type="project" value="UniProtKB-KW"/>
</dbReference>
<evidence type="ECO:0000313" key="9">
    <source>
        <dbReference type="Proteomes" id="UP000216885"/>
    </source>
</evidence>
<dbReference type="PANTHER" id="PTHR34873:SF3">
    <property type="entry name" value="ADDICTION MODULE TOXIN, HICA FAMILY"/>
    <property type="match status" value="1"/>
</dbReference>
<proteinExistence type="inferred from homology"/>
<dbReference type="Pfam" id="PF07927">
    <property type="entry name" value="HicA_toxin"/>
    <property type="match status" value="1"/>
</dbReference>
<keyword evidence="2" id="KW-1277">Toxin-antitoxin system</keyword>
<dbReference type="EMBL" id="NEVQ01000013">
    <property type="protein sequence ID" value="OZI56188.1"/>
    <property type="molecule type" value="Genomic_DNA"/>
</dbReference>
<keyword evidence="3" id="KW-0540">Nuclease</keyword>
<comment type="similarity">
    <text evidence="1">Belongs to the HicA mRNA interferase family.</text>
</comment>
<evidence type="ECO:0000256" key="7">
    <source>
        <dbReference type="ARBA" id="ARBA00023016"/>
    </source>
</evidence>
<keyword evidence="4" id="KW-0255">Endonuclease</keyword>
<reference evidence="8 9" key="1">
    <citation type="submission" date="2017-05" db="EMBL/GenBank/DDBJ databases">
        <title>Complete and WGS of Bordetella genogroups.</title>
        <authorList>
            <person name="Spilker T."/>
            <person name="LiPuma J."/>
        </authorList>
    </citation>
    <scope>NUCLEOTIDE SEQUENCE [LARGE SCALE GENOMIC DNA]</scope>
    <source>
        <strain evidence="8 9">AU9919</strain>
    </source>
</reference>
<protein>
    <submittedName>
        <fullName evidence="8">Addiction module toxin, HicA family</fullName>
    </submittedName>
</protein>
<dbReference type="InterPro" id="IPR012933">
    <property type="entry name" value="HicA_mRNA_interferase"/>
</dbReference>
<dbReference type="InterPro" id="IPR038570">
    <property type="entry name" value="HicA_sf"/>
</dbReference>
<organism evidence="8 9">
    <name type="scientific">Bordetella genomosp. 4</name>
    <dbReference type="NCBI Taxonomy" id="463044"/>
    <lineage>
        <taxon>Bacteria</taxon>
        <taxon>Pseudomonadati</taxon>
        <taxon>Pseudomonadota</taxon>
        <taxon>Betaproteobacteria</taxon>
        <taxon>Burkholderiales</taxon>
        <taxon>Alcaligenaceae</taxon>
        <taxon>Bordetella</taxon>
    </lineage>
</organism>
<accession>A0A261U2L5</accession>
<evidence type="ECO:0000256" key="4">
    <source>
        <dbReference type="ARBA" id="ARBA00022759"/>
    </source>
</evidence>
<sequence length="65" mass="7314">MYNTHLDSKALTKLLEQSGWRLRGVKGSHHIYHHPDRTGHISVPHPKKDLGVGLVNKILKQAGLK</sequence>
<dbReference type="GO" id="GO:0003729">
    <property type="term" value="F:mRNA binding"/>
    <property type="evidence" value="ECO:0007669"/>
    <property type="project" value="InterPro"/>
</dbReference>